<dbReference type="AlphaFoldDB" id="A0A7S4KNJ0"/>
<name>A0A7S4KNJ0_GUITH</name>
<evidence type="ECO:0000313" key="1">
    <source>
        <dbReference type="EMBL" id="CAE2300594.1"/>
    </source>
</evidence>
<dbReference type="PANTHER" id="PTHR15827:SF2">
    <property type="entry name" value="CYCLIN-DEPENDENT KINASE 2-INTERACTING PROTEIN"/>
    <property type="match status" value="1"/>
</dbReference>
<protein>
    <submittedName>
        <fullName evidence="1">Uncharacterized protein</fullName>
    </submittedName>
</protein>
<gene>
    <name evidence="1" type="ORF">GTHE00462_LOCUS15748</name>
</gene>
<sequence>MDKGGSVGGWGRWRKRTMAVFKRLEEHVHEWEEASERSRHVATGLVNSILELERLDLSTSWEKLAGDEVPALMERIEGKMWNEIYTHNDMLQQELAALGLIVARMQLVMSDMDDIVCMASRESQEEEEEEEEGGERPLFLVSSLPTIADRMRAVVEQHEEDLKLKCAMAVDMPSRRERVVLTAYLSAWTLQVMIDSSEVKELSSMLEAESVLAGVKGP</sequence>
<dbReference type="EMBL" id="HBKN01019994">
    <property type="protein sequence ID" value="CAE2300594.1"/>
    <property type="molecule type" value="Transcribed_RNA"/>
</dbReference>
<proteinExistence type="predicted"/>
<reference evidence="1" key="1">
    <citation type="submission" date="2021-01" db="EMBL/GenBank/DDBJ databases">
        <authorList>
            <person name="Corre E."/>
            <person name="Pelletier E."/>
            <person name="Niang G."/>
            <person name="Scheremetjew M."/>
            <person name="Finn R."/>
            <person name="Kale V."/>
            <person name="Holt S."/>
            <person name="Cochrane G."/>
            <person name="Meng A."/>
            <person name="Brown T."/>
            <person name="Cohen L."/>
        </authorList>
    </citation>
    <scope>NUCLEOTIDE SEQUENCE</scope>
    <source>
        <strain evidence="1">CCMP 2712</strain>
    </source>
</reference>
<accession>A0A7S4KNJ0</accession>
<dbReference type="PANTHER" id="PTHR15827">
    <property type="entry name" value="CYCLIN-DEPENDENT KINASE 2-INTERACTING PROTEIN"/>
    <property type="match status" value="1"/>
</dbReference>
<organism evidence="1">
    <name type="scientific">Guillardia theta</name>
    <name type="common">Cryptophyte</name>
    <name type="synonym">Cryptomonas phi</name>
    <dbReference type="NCBI Taxonomy" id="55529"/>
    <lineage>
        <taxon>Eukaryota</taxon>
        <taxon>Cryptophyceae</taxon>
        <taxon>Pyrenomonadales</taxon>
        <taxon>Geminigeraceae</taxon>
        <taxon>Guillardia</taxon>
    </lineage>
</organism>